<organism evidence="1 2">
    <name type="scientific">Wenyingzhuangia marina</name>
    <dbReference type="NCBI Taxonomy" id="1195760"/>
    <lineage>
        <taxon>Bacteria</taxon>
        <taxon>Pseudomonadati</taxon>
        <taxon>Bacteroidota</taxon>
        <taxon>Flavobacteriia</taxon>
        <taxon>Flavobacteriales</taxon>
        <taxon>Flavobacteriaceae</taxon>
        <taxon>Wenyingzhuangia</taxon>
    </lineage>
</organism>
<name>A0A1M5U5J7_9FLAO</name>
<dbReference type="AlphaFoldDB" id="A0A1M5U5J7"/>
<dbReference type="EMBL" id="FQXQ01000002">
    <property type="protein sequence ID" value="SHH58208.1"/>
    <property type="molecule type" value="Genomic_DNA"/>
</dbReference>
<accession>A0A1M5U5J7</accession>
<sequence>METKGLIQVEKKTQKIQIVKGDFTPSEASQVIMSLIDEKINFHKIQRLQKWEQNHQFDTNNLDNRINQLIKEKEIAKTFITKSENLNCNMSINGTIEISIEE</sequence>
<reference evidence="2" key="1">
    <citation type="submission" date="2016-11" db="EMBL/GenBank/DDBJ databases">
        <authorList>
            <person name="Varghese N."/>
            <person name="Submissions S."/>
        </authorList>
    </citation>
    <scope>NUCLEOTIDE SEQUENCE [LARGE SCALE GENOMIC DNA]</scope>
    <source>
        <strain evidence="2">DSM 100572</strain>
    </source>
</reference>
<protein>
    <submittedName>
        <fullName evidence="1">Uncharacterized protein</fullName>
    </submittedName>
</protein>
<evidence type="ECO:0000313" key="2">
    <source>
        <dbReference type="Proteomes" id="UP000184109"/>
    </source>
</evidence>
<gene>
    <name evidence="1" type="ORF">SAMN05444281_1044</name>
</gene>
<proteinExistence type="predicted"/>
<evidence type="ECO:0000313" key="1">
    <source>
        <dbReference type="EMBL" id="SHH58208.1"/>
    </source>
</evidence>
<dbReference type="OrthoDB" id="1144758at2"/>
<dbReference type="STRING" id="1195760.SAMN05444281_1044"/>
<keyword evidence="2" id="KW-1185">Reference proteome</keyword>
<dbReference type="Proteomes" id="UP000184109">
    <property type="component" value="Unassembled WGS sequence"/>
</dbReference>
<dbReference type="RefSeq" id="WP_073119005.1">
    <property type="nucleotide sequence ID" value="NZ_BMEN01000002.1"/>
</dbReference>